<dbReference type="Pfam" id="PF04063">
    <property type="entry name" value="DUF383"/>
    <property type="match status" value="1"/>
</dbReference>
<dbReference type="InterPro" id="IPR007205">
    <property type="entry name" value="Protein_HGH1_N"/>
</dbReference>
<sequence length="394" mass="41070">TSSTLRELLDIAEQLTSADGGAADSAWEQCMAALLSALAHQPTDCSLDQLLLSNQDGARRLIRIVAHRPGSPGALKCLINLAGSGDGSWAVRLLAAADSGEPAADVAELVRLLLDADCPEADLAGRALLNLSREAKLAEALMARLGTEEQGCHVIDRLAHAVSVPGFNRRGCNLDSAAGLLQNFAQLPLARRRLASQPGALGRLTGRLAASALAAAPLSADRRRYLYGLLKNLCFSSDLHPSLCDPACGLVVALATPLAGPEDSIDDEDMSRLPPALQFLPGSPEAAATRGDDWTLACCLDALLLLCASPAGRAHLKQCSVYFLLRELHKSAGLPARLRLAAERVVDVLIADDPIEGDLHATAVPAEVAQQLAASDAVLCQEETATAAGDSTAA</sequence>
<proteinExistence type="predicted"/>
<dbReference type="Proteomes" id="UP000215902">
    <property type="component" value="Unassembled WGS sequence"/>
</dbReference>
<dbReference type="PANTHER" id="PTHR13387">
    <property type="entry name" value="PROTEIN HGH1 HOMOLOG"/>
    <property type="match status" value="1"/>
</dbReference>
<feature type="domain" description="Protein HGH1 N-terminal" evidence="1">
    <location>
        <begin position="114"/>
        <end position="282"/>
    </location>
</feature>
<reference evidence="3 4" key="1">
    <citation type="submission" date="2017-06" db="EMBL/GenBank/DDBJ databases">
        <title>A platform for efficient transgenesis in Macrostomum lignano, a flatworm model organism for stem cell research.</title>
        <authorList>
            <person name="Berezikov E."/>
        </authorList>
    </citation>
    <scope>NUCLEOTIDE SEQUENCE [LARGE SCALE GENOMIC DNA]</scope>
    <source>
        <strain evidence="3">DV1</strain>
        <tissue evidence="3">Whole organism</tissue>
    </source>
</reference>
<accession>A0A267EWP8</accession>
<evidence type="ECO:0000259" key="1">
    <source>
        <dbReference type="Pfam" id="PF04063"/>
    </source>
</evidence>
<dbReference type="OrthoDB" id="338814at2759"/>
<dbReference type="STRING" id="282301.A0A267EWP8"/>
<comment type="caution">
    <text evidence="3">The sequence shown here is derived from an EMBL/GenBank/DDBJ whole genome shotgun (WGS) entry which is preliminary data.</text>
</comment>
<protein>
    <submittedName>
        <fullName evidence="3">Uncharacterized protein</fullName>
    </submittedName>
</protein>
<dbReference type="Pfam" id="PF04064">
    <property type="entry name" value="DUF384"/>
    <property type="match status" value="1"/>
</dbReference>
<dbReference type="EMBL" id="NIVC01001604">
    <property type="protein sequence ID" value="PAA65941.1"/>
    <property type="molecule type" value="Genomic_DNA"/>
</dbReference>
<dbReference type="AlphaFoldDB" id="A0A267EWP8"/>
<dbReference type="InterPro" id="IPR039717">
    <property type="entry name" value="Hgh1"/>
</dbReference>
<keyword evidence="4" id="KW-1185">Reference proteome</keyword>
<feature type="non-terminal residue" evidence="3">
    <location>
        <position position="1"/>
    </location>
</feature>
<evidence type="ECO:0000313" key="3">
    <source>
        <dbReference type="EMBL" id="PAA65941.1"/>
    </source>
</evidence>
<dbReference type="InterPro" id="IPR007206">
    <property type="entry name" value="Protein_HGH1_C"/>
</dbReference>
<gene>
    <name evidence="3" type="ORF">BOX15_Mlig023122g1</name>
</gene>
<organism evidence="3 4">
    <name type="scientific">Macrostomum lignano</name>
    <dbReference type="NCBI Taxonomy" id="282301"/>
    <lineage>
        <taxon>Eukaryota</taxon>
        <taxon>Metazoa</taxon>
        <taxon>Spiralia</taxon>
        <taxon>Lophotrochozoa</taxon>
        <taxon>Platyhelminthes</taxon>
        <taxon>Rhabditophora</taxon>
        <taxon>Macrostomorpha</taxon>
        <taxon>Macrostomida</taxon>
        <taxon>Macrostomidae</taxon>
        <taxon>Macrostomum</taxon>
    </lineage>
</organism>
<name>A0A267EWP8_9PLAT</name>
<evidence type="ECO:0000259" key="2">
    <source>
        <dbReference type="Pfam" id="PF04064"/>
    </source>
</evidence>
<dbReference type="PANTHER" id="PTHR13387:SF9">
    <property type="entry name" value="PROTEIN HGH1 HOMOLOG"/>
    <property type="match status" value="1"/>
</dbReference>
<evidence type="ECO:0000313" key="4">
    <source>
        <dbReference type="Proteomes" id="UP000215902"/>
    </source>
</evidence>
<feature type="domain" description="Protein HGH1 C-terminal" evidence="2">
    <location>
        <begin position="302"/>
        <end position="354"/>
    </location>
</feature>